<proteinExistence type="inferred from homology"/>
<dbReference type="InterPro" id="IPR042197">
    <property type="entry name" value="Apaf_helical"/>
</dbReference>
<dbReference type="Proteomes" id="UP000030645">
    <property type="component" value="Unassembled WGS sequence"/>
</dbReference>
<dbReference type="InterPro" id="IPR050905">
    <property type="entry name" value="Plant_NBS-LRR"/>
</dbReference>
<name>W9S4G1_9ROSA</name>
<evidence type="ECO:0000256" key="3">
    <source>
        <dbReference type="ARBA" id="ARBA00022741"/>
    </source>
</evidence>
<sequence length="1043" mass="119234">MECAASVGTSILEKIGGFLVPPVIRQLKYLFFYKKQIEKLRDCIPDLESARSRIEGKIKAATDNLDKIQTNVELWEKNAADLIQEAQQFLEAEAVARKRCCCGFCPNFVLRHGLGSKAYKTMLRVVEMSNHEPGKSGEEVSFTPERKYTNKNEGYQAFGTRNETFENIKAALKADDKTRMVLVYGTAGTGKTMLANEIAKQVEEEKLFDKVIFTAASQKPDYKRIQGDIADKLRLSTLMDKETVEERAYLLRERLANESNVLIILDDIWEELELSNVGIYFKDDQKGCKILVTSRFQHVLQNYKHTTQKFEIGYLSEDESIALFNSIVGDRATERGFQELATEIVGKCQKLPLAVSVVASVLRDKELDVWKDALERLRKSGPGGSHGMSDNLFNSIKLSYDFLDDEAQELFLLCCMREEDTNMDLHYMLTYGFGFRIFHQVYTLKDAIRRFRALVSKLRDHSLLLEGRSYVYVKVHDVVRDFGIFIASKYKAMYTIRSRDEFNHCHSEKTLRNAIALSLLYDDMGKLPEKLECPHVKLLWMWKTGSSEVPDLFFEETKELKVLDLSYAKLLPLPSSLGFLENLRVLNLCDCTLGDISEIGNLKLLQVLDMTGSTIEYLPKEIGQLSHLRELEIGRCKWLTKIHPDVLSNLKELEELNMKNTVIQWEDGDGRENASLTDLQELPNLRALHLEVESAHIKSTNLLSKKFSRYEISINTRPSIWFSNKLTAYTLFGSKILKLNLGSNLLIEELGLGMLLDCSDEVQFVGIQDVDALIPGVNKQGFLETMHMALYDTKIRYIISPLPSHPYSAFERLESLRLHTLEKLEHICHRELGSGSFCRLQQLEINKCHELKSLVSFSVAKLLVQLQEINVYDCNMIEEIITHDDQPLNNAGTIEFPQLQTLRLQSLPKLKTFFSQGLEPSKRTLVPLFSGQVQASKLTNLEVSYCESLKYLFSSAFASKLPNLYYIYMKECNMMEEIIIVDQKVEEICFPQLQYLQLQNLPKIKKFCSGISIECPLMADLKMWNCNFQGSQKIIFASESDAA</sequence>
<feature type="coiled-coil region" evidence="6">
    <location>
        <begin position="51"/>
        <end position="92"/>
    </location>
</feature>
<evidence type="ECO:0000256" key="5">
    <source>
        <dbReference type="ARBA" id="ARBA00022840"/>
    </source>
</evidence>
<dbReference type="OrthoDB" id="1165656at2759"/>
<evidence type="ECO:0000313" key="9">
    <source>
        <dbReference type="Proteomes" id="UP000030645"/>
    </source>
</evidence>
<gene>
    <name evidence="8" type="ORF">L484_007811</name>
</gene>
<dbReference type="AlphaFoldDB" id="W9S4G1"/>
<feature type="domain" description="NACHT" evidence="7">
    <location>
        <begin position="179"/>
        <end position="270"/>
    </location>
</feature>
<dbReference type="InterPro" id="IPR001611">
    <property type="entry name" value="Leu-rich_rpt"/>
</dbReference>
<dbReference type="InterPro" id="IPR057135">
    <property type="entry name" value="At4g27190-like_LRR"/>
</dbReference>
<dbReference type="SUPFAM" id="SSF52058">
    <property type="entry name" value="L domain-like"/>
    <property type="match status" value="1"/>
</dbReference>
<organism evidence="8 9">
    <name type="scientific">Morus notabilis</name>
    <dbReference type="NCBI Taxonomy" id="981085"/>
    <lineage>
        <taxon>Eukaryota</taxon>
        <taxon>Viridiplantae</taxon>
        <taxon>Streptophyta</taxon>
        <taxon>Embryophyta</taxon>
        <taxon>Tracheophyta</taxon>
        <taxon>Spermatophyta</taxon>
        <taxon>Magnoliopsida</taxon>
        <taxon>eudicotyledons</taxon>
        <taxon>Gunneridae</taxon>
        <taxon>Pentapetalae</taxon>
        <taxon>rosids</taxon>
        <taxon>fabids</taxon>
        <taxon>Rosales</taxon>
        <taxon>Moraceae</taxon>
        <taxon>Moreae</taxon>
        <taxon>Morus</taxon>
    </lineage>
</organism>
<dbReference type="PROSITE" id="PS51450">
    <property type="entry name" value="LRR"/>
    <property type="match status" value="1"/>
</dbReference>
<dbReference type="PRINTS" id="PR00364">
    <property type="entry name" value="DISEASERSIST"/>
</dbReference>
<reference evidence="9" key="1">
    <citation type="submission" date="2013-01" db="EMBL/GenBank/DDBJ databases">
        <title>Draft Genome Sequence of a Mulberry Tree, Morus notabilis C.K. Schneid.</title>
        <authorList>
            <person name="He N."/>
            <person name="Zhao S."/>
        </authorList>
    </citation>
    <scope>NUCLEOTIDE SEQUENCE</scope>
</reference>
<evidence type="ECO:0000256" key="6">
    <source>
        <dbReference type="SAM" id="Coils"/>
    </source>
</evidence>
<dbReference type="EMBL" id="KE345762">
    <property type="protein sequence ID" value="EXC14444.1"/>
    <property type="molecule type" value="Genomic_DNA"/>
</dbReference>
<dbReference type="PROSITE" id="PS50837">
    <property type="entry name" value="NACHT"/>
    <property type="match status" value="1"/>
</dbReference>
<dbReference type="SMART" id="SM00382">
    <property type="entry name" value="AAA"/>
    <property type="match status" value="1"/>
</dbReference>
<keyword evidence="2" id="KW-0677">Repeat</keyword>
<dbReference type="Gene3D" id="3.40.50.300">
    <property type="entry name" value="P-loop containing nucleotide triphosphate hydrolases"/>
    <property type="match status" value="1"/>
</dbReference>
<dbReference type="InterPro" id="IPR007111">
    <property type="entry name" value="NACHT_NTPase"/>
</dbReference>
<evidence type="ECO:0000256" key="1">
    <source>
        <dbReference type="ARBA" id="ARBA00008894"/>
    </source>
</evidence>
<dbReference type="InterPro" id="IPR003593">
    <property type="entry name" value="AAA+_ATPase"/>
</dbReference>
<evidence type="ECO:0000313" key="8">
    <source>
        <dbReference type="EMBL" id="EXC14444.1"/>
    </source>
</evidence>
<dbReference type="InterPro" id="IPR027417">
    <property type="entry name" value="P-loop_NTPase"/>
</dbReference>
<keyword evidence="9" id="KW-1185">Reference proteome</keyword>
<keyword evidence="4" id="KW-0611">Plant defense</keyword>
<dbReference type="Pfam" id="PF23598">
    <property type="entry name" value="LRR_14"/>
    <property type="match status" value="1"/>
</dbReference>
<dbReference type="GO" id="GO:0043531">
    <property type="term" value="F:ADP binding"/>
    <property type="evidence" value="ECO:0007669"/>
    <property type="project" value="InterPro"/>
</dbReference>
<evidence type="ECO:0000259" key="7">
    <source>
        <dbReference type="PROSITE" id="PS50837"/>
    </source>
</evidence>
<comment type="similarity">
    <text evidence="1">Belongs to the disease resistance NB-LRR family.</text>
</comment>
<dbReference type="GO" id="GO:0005524">
    <property type="term" value="F:ATP binding"/>
    <property type="evidence" value="ECO:0007669"/>
    <property type="project" value="UniProtKB-KW"/>
</dbReference>
<dbReference type="KEGG" id="mnt:21391202"/>
<dbReference type="InterPro" id="IPR002182">
    <property type="entry name" value="NB-ARC"/>
</dbReference>
<dbReference type="InterPro" id="IPR032675">
    <property type="entry name" value="LRR_dom_sf"/>
</dbReference>
<dbReference type="eggNOG" id="KOG4658">
    <property type="taxonomic scope" value="Eukaryota"/>
</dbReference>
<keyword evidence="5" id="KW-0067">ATP-binding</keyword>
<dbReference type="Pfam" id="PF00931">
    <property type="entry name" value="NB-ARC"/>
    <property type="match status" value="1"/>
</dbReference>
<protein>
    <submittedName>
        <fullName evidence="8">Putative disease resistance protein</fullName>
    </submittedName>
</protein>
<evidence type="ECO:0000256" key="2">
    <source>
        <dbReference type="ARBA" id="ARBA00022737"/>
    </source>
</evidence>
<dbReference type="Gene3D" id="3.80.10.10">
    <property type="entry name" value="Ribonuclease Inhibitor"/>
    <property type="match status" value="1"/>
</dbReference>
<keyword evidence="6" id="KW-0175">Coiled coil</keyword>
<accession>W9S4G1</accession>
<evidence type="ECO:0000256" key="4">
    <source>
        <dbReference type="ARBA" id="ARBA00022821"/>
    </source>
</evidence>
<keyword evidence="3" id="KW-0547">Nucleotide-binding</keyword>
<dbReference type="CDD" id="cd00009">
    <property type="entry name" value="AAA"/>
    <property type="match status" value="1"/>
</dbReference>
<dbReference type="Gene3D" id="1.10.8.430">
    <property type="entry name" value="Helical domain of apoptotic protease-activating factors"/>
    <property type="match status" value="1"/>
</dbReference>
<dbReference type="PANTHER" id="PTHR33463">
    <property type="entry name" value="NB-ARC DOMAIN-CONTAINING PROTEIN-RELATED"/>
    <property type="match status" value="1"/>
</dbReference>
<dbReference type="InterPro" id="IPR055414">
    <property type="entry name" value="LRR_R13L4/SHOC2-like"/>
</dbReference>
<dbReference type="Pfam" id="PF23247">
    <property type="entry name" value="LRR_RPS2"/>
    <property type="match status" value="2"/>
</dbReference>
<dbReference type="GO" id="GO:0006952">
    <property type="term" value="P:defense response"/>
    <property type="evidence" value="ECO:0007669"/>
    <property type="project" value="UniProtKB-KW"/>
</dbReference>
<dbReference type="SUPFAM" id="SSF52540">
    <property type="entry name" value="P-loop containing nucleoside triphosphate hydrolases"/>
    <property type="match status" value="1"/>
</dbReference>
<dbReference type="PANTHER" id="PTHR33463:SF136">
    <property type="entry name" value="NB-ARC DOMAIN-CONTAINING PROTEIN"/>
    <property type="match status" value="1"/>
</dbReference>